<name>A0ABS5YLF3_9ACTN</name>
<sequence>MTPLGEPFDSGRDDVAGDDGIDRGPERTGSVPARQGCRPAQTAPRGPRDTP</sequence>
<feature type="compositionally biased region" description="Basic and acidic residues" evidence="1">
    <location>
        <begin position="9"/>
        <end position="26"/>
    </location>
</feature>
<dbReference type="RefSeq" id="WP_215786803.1">
    <property type="nucleotide sequence ID" value="NZ_JAHKKG010000004.1"/>
</dbReference>
<accession>A0ABS5YLF3</accession>
<protein>
    <submittedName>
        <fullName evidence="2">Uncharacterized protein</fullName>
    </submittedName>
</protein>
<feature type="region of interest" description="Disordered" evidence="1">
    <location>
        <begin position="1"/>
        <end position="51"/>
    </location>
</feature>
<evidence type="ECO:0000256" key="1">
    <source>
        <dbReference type="SAM" id="MobiDB-lite"/>
    </source>
</evidence>
<evidence type="ECO:0000313" key="3">
    <source>
        <dbReference type="Proteomes" id="UP001519654"/>
    </source>
</evidence>
<reference evidence="2 3" key="1">
    <citation type="submission" date="2021-06" db="EMBL/GenBank/DDBJ databases">
        <title>Actinoplanes lichenicola sp. nov., and Actinoplanes ovalisporus sp. nov., isolated from lichen in Thailand.</title>
        <authorList>
            <person name="Saeng-In P."/>
            <person name="Kanchanasin P."/>
            <person name="Yuki M."/>
            <person name="Kudo T."/>
            <person name="Ohkuma M."/>
            <person name="Phongsopitanun W."/>
            <person name="Tanasupawat S."/>
        </authorList>
    </citation>
    <scope>NUCLEOTIDE SEQUENCE [LARGE SCALE GENOMIC DNA]</scope>
    <source>
        <strain evidence="2 3">NBRC 110975</strain>
    </source>
</reference>
<dbReference type="Proteomes" id="UP001519654">
    <property type="component" value="Unassembled WGS sequence"/>
</dbReference>
<gene>
    <name evidence="2" type="ORF">KOI35_12420</name>
</gene>
<evidence type="ECO:0000313" key="2">
    <source>
        <dbReference type="EMBL" id="MBU2664299.1"/>
    </source>
</evidence>
<dbReference type="EMBL" id="JAHKKG010000004">
    <property type="protein sequence ID" value="MBU2664299.1"/>
    <property type="molecule type" value="Genomic_DNA"/>
</dbReference>
<comment type="caution">
    <text evidence="2">The sequence shown here is derived from an EMBL/GenBank/DDBJ whole genome shotgun (WGS) entry which is preliminary data.</text>
</comment>
<keyword evidence="3" id="KW-1185">Reference proteome</keyword>
<organism evidence="2 3">
    <name type="scientific">Paractinoplanes bogorensis</name>
    <dbReference type="NCBI Taxonomy" id="1610840"/>
    <lineage>
        <taxon>Bacteria</taxon>
        <taxon>Bacillati</taxon>
        <taxon>Actinomycetota</taxon>
        <taxon>Actinomycetes</taxon>
        <taxon>Micromonosporales</taxon>
        <taxon>Micromonosporaceae</taxon>
        <taxon>Paractinoplanes</taxon>
    </lineage>
</organism>
<proteinExistence type="predicted"/>